<comment type="similarity">
    <text evidence="2">Belongs to the glycosyltransferase 8 family.</text>
</comment>
<dbReference type="OrthoDB" id="6238971at2759"/>
<keyword evidence="16" id="KW-1185">Reference proteome</keyword>
<comment type="caution">
    <text evidence="15">The sequence shown here is derived from an EMBL/GenBank/DDBJ whole genome shotgun (WGS) entry which is preliminary data.</text>
</comment>
<dbReference type="GO" id="GO:0006260">
    <property type="term" value="P:DNA replication"/>
    <property type="evidence" value="ECO:0007669"/>
    <property type="project" value="UniProtKB-KW"/>
</dbReference>
<reference evidence="15 16" key="1">
    <citation type="journal article" date="2016" name="Genome Biol. Evol.">
        <title>Gene Family Evolution Reflects Adaptation to Soil Environmental Stressors in the Genome of the Collembolan Orchesella cincta.</title>
        <authorList>
            <person name="Faddeeva-Vakhrusheva A."/>
            <person name="Derks M.F."/>
            <person name="Anvar S.Y."/>
            <person name="Agamennone V."/>
            <person name="Suring W."/>
            <person name="Smit S."/>
            <person name="van Straalen N.M."/>
            <person name="Roelofs D."/>
        </authorList>
    </citation>
    <scope>NUCLEOTIDE SEQUENCE [LARGE SCALE GENOMIC DNA]</scope>
    <source>
        <tissue evidence="15">Mixed pool</tissue>
    </source>
</reference>
<dbReference type="PANTHER" id="PTHR46012:SF2">
    <property type="entry name" value="IP22168P"/>
    <property type="match status" value="1"/>
</dbReference>
<dbReference type="EMBL" id="LJIJ01000294">
    <property type="protein sequence ID" value="ODM99185.1"/>
    <property type="molecule type" value="Genomic_DNA"/>
</dbReference>
<evidence type="ECO:0000256" key="10">
    <source>
        <dbReference type="ARBA" id="ARBA00023180"/>
    </source>
</evidence>
<dbReference type="Gene3D" id="3.90.550.10">
    <property type="entry name" value="Spore Coat Polysaccharide Biosynthesis Protein SpsA, Chain A"/>
    <property type="match status" value="1"/>
</dbReference>
<evidence type="ECO:0000256" key="11">
    <source>
        <dbReference type="ARBA" id="ARBA00037301"/>
    </source>
</evidence>
<evidence type="ECO:0000313" key="16">
    <source>
        <dbReference type="Proteomes" id="UP000094527"/>
    </source>
</evidence>
<comment type="subcellular location">
    <subcellularLocation>
        <location evidence="1">Membrane</location>
        <topology evidence="1">Single-pass type II membrane protein</topology>
    </subcellularLocation>
</comment>
<dbReference type="InterPro" id="IPR002495">
    <property type="entry name" value="Glyco_trans_8"/>
</dbReference>
<comment type="function">
    <text evidence="11">Glycosyltransferase which elongates the O-linked glucose attached to EGF-like repeats in the extracellular domain of Notch proteins by catalyzing the addition of xylose.</text>
</comment>
<accession>A0A1D2N2P9</accession>
<evidence type="ECO:0000256" key="6">
    <source>
        <dbReference type="ARBA" id="ARBA00022705"/>
    </source>
</evidence>
<feature type="domain" description="DNA polymerase alpha/delta/epsilon subunit B" evidence="14">
    <location>
        <begin position="731"/>
        <end position="966"/>
    </location>
</feature>
<evidence type="ECO:0000256" key="3">
    <source>
        <dbReference type="ARBA" id="ARBA00022676"/>
    </source>
</evidence>
<dbReference type="Pfam" id="PF04042">
    <property type="entry name" value="DNA_pol_E_B"/>
    <property type="match status" value="1"/>
</dbReference>
<dbReference type="EC" id="2.4.2.42" evidence="12"/>
<dbReference type="SUPFAM" id="SSF53448">
    <property type="entry name" value="Nucleotide-diphospho-sugar transferases"/>
    <property type="match status" value="1"/>
</dbReference>
<gene>
    <name evidence="15" type="ORF">Ocin01_07486</name>
</gene>
<dbReference type="PANTHER" id="PTHR46012">
    <property type="entry name" value="IP22168P"/>
    <property type="match status" value="1"/>
</dbReference>
<dbReference type="Proteomes" id="UP000094527">
    <property type="component" value="Unassembled WGS sequence"/>
</dbReference>
<evidence type="ECO:0000256" key="2">
    <source>
        <dbReference type="ARBA" id="ARBA00006351"/>
    </source>
</evidence>
<dbReference type="GO" id="GO:0016020">
    <property type="term" value="C:membrane"/>
    <property type="evidence" value="ECO:0007669"/>
    <property type="project" value="UniProtKB-SubCell"/>
</dbReference>
<dbReference type="Gene3D" id="3.60.21.50">
    <property type="match status" value="1"/>
</dbReference>
<dbReference type="Pfam" id="PF01501">
    <property type="entry name" value="Glyco_transf_8"/>
    <property type="match status" value="1"/>
</dbReference>
<keyword evidence="3" id="KW-0328">Glycosyltransferase</keyword>
<keyword evidence="8" id="KW-1133">Transmembrane helix</keyword>
<evidence type="ECO:0000256" key="4">
    <source>
        <dbReference type="ARBA" id="ARBA00022679"/>
    </source>
</evidence>
<dbReference type="InterPro" id="IPR007185">
    <property type="entry name" value="DNA_pol_a/d/e_bsu"/>
</dbReference>
<dbReference type="InterPro" id="IPR029044">
    <property type="entry name" value="Nucleotide-diphossugar_trans"/>
</dbReference>
<evidence type="ECO:0000259" key="14">
    <source>
        <dbReference type="Pfam" id="PF04042"/>
    </source>
</evidence>
<protein>
    <recommendedName>
        <fullName evidence="12">UDP-D-xylose:beta-D-glucoside alpha-1,3-D-xylosyltransferase</fullName>
        <ecNumber evidence="12">2.4.2.42</ecNumber>
    </recommendedName>
</protein>
<name>A0A1D2N2P9_ORCCI</name>
<keyword evidence="4 15" id="KW-0808">Transferase</keyword>
<comment type="catalytic activity">
    <reaction evidence="13">
        <text>3-O-(beta-D-glucosyl)-L-seryl-[EGF-like domain protein] + UDP-alpha-D-xylose = 3-O-[alpha-D-xylosyl-(1-&gt;3)-beta-D-glucosyl]-L-seryl-[EGF-like domain protein] + UDP + H(+)</text>
        <dbReference type="Rhea" id="RHEA:56064"/>
        <dbReference type="Rhea" id="RHEA-COMP:14610"/>
        <dbReference type="Rhea" id="RHEA-COMP:14611"/>
        <dbReference type="ChEBI" id="CHEBI:15378"/>
        <dbReference type="ChEBI" id="CHEBI:57632"/>
        <dbReference type="ChEBI" id="CHEBI:58223"/>
        <dbReference type="ChEBI" id="CHEBI:140575"/>
        <dbReference type="ChEBI" id="CHEBI:140576"/>
        <dbReference type="EC" id="2.4.2.42"/>
    </reaction>
</comment>
<dbReference type="GO" id="GO:0003677">
    <property type="term" value="F:DNA binding"/>
    <property type="evidence" value="ECO:0007669"/>
    <property type="project" value="InterPro"/>
</dbReference>
<keyword evidence="10" id="KW-0325">Glycoprotein</keyword>
<dbReference type="AlphaFoldDB" id="A0A1D2N2P9"/>
<evidence type="ECO:0000256" key="8">
    <source>
        <dbReference type="ARBA" id="ARBA00022989"/>
    </source>
</evidence>
<evidence type="ECO:0000313" key="15">
    <source>
        <dbReference type="EMBL" id="ODM99185.1"/>
    </source>
</evidence>
<evidence type="ECO:0000256" key="7">
    <source>
        <dbReference type="ARBA" id="ARBA00022968"/>
    </source>
</evidence>
<keyword evidence="6" id="KW-0235">DNA replication</keyword>
<keyword evidence="7" id="KW-0735">Signal-anchor</keyword>
<sequence>MYCDVVAIVCATVLVKERKLKKYILLVGLEFGQISPMKLLYNAQILKNSDIDNFLVGCNIAVDFKLPDRDALRANNEKVVIGLVACGEKPLEDAINLLKSAILSSIYHGLPSLDAILFADDENLHNLDLKVEELLSSMKGLQFRYEIHPVIFPARNHDEWRSLFKPCASQRLFLHAALPHINEILYLDVDTLVVGNLRKVWSEFRNMGSSQAVGIAPEHEVSSIGWYNRFAQHPFYPPLGLNTGVMLMNLTRLRHGFEWEAAILKSYKRFKNQIVFGDQDLLNIVFYHHPDAVYLLPCYYNYRPDHCLYGLNCESAEMKNGEGIQIVHGNRNVFHNDTTCPTFRKLYLHFQKFDMSKHNYLQDLVIPYKAEVHKEDQHIYATVTQNCDTIGHLFFKKMDLDKIINPDMEIVDVPLSLISKLCDSRLKELRHQPSKASSNDSENESSRHSSLYSDILHYSASESEAPVSAGKFYNSTDFGNAEAQQLQIPRQISLSKHVKSFSIGAFLQNDNIPEEICIVDGIENDEGDDEPPRKKLVQNTVVSEAVRIKERLESYLPLLKQNVQCDGKWSALRTLPSLQMLMLGTSNFECATGSCNKDDDKPGGRSKAWDREQGLIISSTTELMVFYGITDKPNSVKPERLKRLFDHVGAASLPLQSMTVCTKHLYIQDGTGRIQINDVSGKLNYGQVVSNIPIAAIGKVSGTRLHVEDVIFATPCNPTWPFPREDNIEMVFVSGLHIGSEGESVTSLDLLQDYLLGLSGSAYEQKEVMASRVRVFFVGNSTSKPKMKRSLDLEKVANICRKNMEKLDEFLEPLVSLMEVFLVPGENDLTYTTSLPQPPLHPKLLPECGGYDTLKRLTNPARIPISISQSIPSQTSQGSDCSMMDNTYSDLLHEDVQFIDMILQSGKNVKQTMNYCDISCPMEMGTNLLKWANLYPTRDNDSSFGQSIFSLKGSLPHLMVIGGVSEFKTVTWNGTKIIGLPSFQKTSTAVVLTKDFDVIPLCFKTA</sequence>
<evidence type="ECO:0000256" key="1">
    <source>
        <dbReference type="ARBA" id="ARBA00004606"/>
    </source>
</evidence>
<keyword evidence="5" id="KW-0812">Transmembrane</keyword>
<dbReference type="InterPro" id="IPR051993">
    <property type="entry name" value="Glycosyltransferase_8"/>
</dbReference>
<evidence type="ECO:0000256" key="12">
    <source>
        <dbReference type="ARBA" id="ARBA00038854"/>
    </source>
</evidence>
<proteinExistence type="inferred from homology"/>
<dbReference type="GO" id="GO:0016266">
    <property type="term" value="P:protein O-linked glycosylation via N-acetyl-galactosamine"/>
    <property type="evidence" value="ECO:0007669"/>
    <property type="project" value="TreeGrafter"/>
</dbReference>
<evidence type="ECO:0000256" key="5">
    <source>
        <dbReference type="ARBA" id="ARBA00022692"/>
    </source>
</evidence>
<organism evidence="15 16">
    <name type="scientific">Orchesella cincta</name>
    <name type="common">Springtail</name>
    <name type="synonym">Podura cincta</name>
    <dbReference type="NCBI Taxonomy" id="48709"/>
    <lineage>
        <taxon>Eukaryota</taxon>
        <taxon>Metazoa</taxon>
        <taxon>Ecdysozoa</taxon>
        <taxon>Arthropoda</taxon>
        <taxon>Hexapoda</taxon>
        <taxon>Collembola</taxon>
        <taxon>Entomobryomorpha</taxon>
        <taxon>Entomobryoidea</taxon>
        <taxon>Orchesellidae</taxon>
        <taxon>Orchesellinae</taxon>
        <taxon>Orchesella</taxon>
    </lineage>
</organism>
<evidence type="ECO:0000256" key="13">
    <source>
        <dbReference type="ARBA" id="ARBA00049181"/>
    </source>
</evidence>
<keyword evidence="9" id="KW-0472">Membrane</keyword>
<evidence type="ECO:0000256" key="9">
    <source>
        <dbReference type="ARBA" id="ARBA00023136"/>
    </source>
</evidence>
<dbReference type="GO" id="GO:0140563">
    <property type="term" value="F:UDP-D-xylose:beta-D-glucoside alpha-1,3-D-xylosyltransferase activity"/>
    <property type="evidence" value="ECO:0007669"/>
    <property type="project" value="UniProtKB-EC"/>
</dbReference>